<dbReference type="RefSeq" id="WP_187634632.1">
    <property type="nucleotide sequence ID" value="NZ_VZQQ01000009.1"/>
</dbReference>
<comment type="caution">
    <text evidence="2">The sequence shown here is derived from an EMBL/GenBank/DDBJ whole genome shotgun (WGS) entry which is preliminary data.</text>
</comment>
<keyword evidence="3" id="KW-1185">Reference proteome</keyword>
<accession>A0ABR7PML1</accession>
<organism evidence="2 3">
    <name type="scientific">Paraburkholderia podalyriae</name>
    <dbReference type="NCBI Taxonomy" id="1938811"/>
    <lineage>
        <taxon>Bacteria</taxon>
        <taxon>Pseudomonadati</taxon>
        <taxon>Pseudomonadota</taxon>
        <taxon>Betaproteobacteria</taxon>
        <taxon>Burkholderiales</taxon>
        <taxon>Burkholderiaceae</taxon>
        <taxon>Paraburkholderia</taxon>
    </lineage>
</organism>
<reference evidence="2 3" key="1">
    <citation type="submission" date="2019-09" db="EMBL/GenBank/DDBJ databases">
        <title>Paraburkholderia podalyriae sp. nov., A South African Podalyria-associated rhizobium.</title>
        <authorList>
            <person name="Mavima L."/>
            <person name="Beukes C.W."/>
            <person name="Palmer M."/>
            <person name="De Meyer S.E."/>
            <person name="James E.K."/>
            <person name="Maluk M."/>
            <person name="Avontuur J.R."/>
            <person name="Chan W.Y."/>
            <person name="Venter S.N."/>
            <person name="Steenkamp E.T."/>
        </authorList>
    </citation>
    <scope>NUCLEOTIDE SEQUENCE [LARGE SCALE GENOMIC DNA]</scope>
    <source>
        <strain evidence="2 3">WC7.3b</strain>
    </source>
</reference>
<proteinExistence type="predicted"/>
<evidence type="ECO:0000313" key="3">
    <source>
        <dbReference type="Proteomes" id="UP000736373"/>
    </source>
</evidence>
<evidence type="ECO:0000313" key="2">
    <source>
        <dbReference type="EMBL" id="MBC8747551.1"/>
    </source>
</evidence>
<feature type="region of interest" description="Disordered" evidence="1">
    <location>
        <begin position="63"/>
        <end position="89"/>
    </location>
</feature>
<sequence>MYVTLFEHKYIPLSTTGQRSASNPYDLQNDLSSTNRFPLAPGYVYGKDAKLPEGVGKQVNATLPSGLQTPSGADRFTCDASIRDPNASE</sequence>
<gene>
    <name evidence="2" type="ORF">F6X42_13330</name>
</gene>
<dbReference type="Proteomes" id="UP000736373">
    <property type="component" value="Unassembled WGS sequence"/>
</dbReference>
<name>A0ABR7PML1_9BURK</name>
<dbReference type="EMBL" id="VZQQ01000009">
    <property type="protein sequence ID" value="MBC8747551.1"/>
    <property type="molecule type" value="Genomic_DNA"/>
</dbReference>
<protein>
    <submittedName>
        <fullName evidence="2">Uncharacterized protein</fullName>
    </submittedName>
</protein>
<evidence type="ECO:0000256" key="1">
    <source>
        <dbReference type="SAM" id="MobiDB-lite"/>
    </source>
</evidence>